<name>A0A8S0T1Y2_OLEEU</name>
<organism evidence="2 3">
    <name type="scientific">Olea europaea subsp. europaea</name>
    <dbReference type="NCBI Taxonomy" id="158383"/>
    <lineage>
        <taxon>Eukaryota</taxon>
        <taxon>Viridiplantae</taxon>
        <taxon>Streptophyta</taxon>
        <taxon>Embryophyta</taxon>
        <taxon>Tracheophyta</taxon>
        <taxon>Spermatophyta</taxon>
        <taxon>Magnoliopsida</taxon>
        <taxon>eudicotyledons</taxon>
        <taxon>Gunneridae</taxon>
        <taxon>Pentapetalae</taxon>
        <taxon>asterids</taxon>
        <taxon>lamiids</taxon>
        <taxon>Lamiales</taxon>
        <taxon>Oleaceae</taxon>
        <taxon>Oleeae</taxon>
        <taxon>Olea</taxon>
    </lineage>
</organism>
<keyword evidence="3" id="KW-1185">Reference proteome</keyword>
<dbReference type="PANTHER" id="PTHR43215">
    <property type="entry name" value="RADIAL SPOKE HEAD 1 HOMOLOG"/>
    <property type="match status" value="1"/>
</dbReference>
<dbReference type="AlphaFoldDB" id="A0A8S0T1Y2"/>
<gene>
    <name evidence="2" type="ORF">OLEA9_A022881</name>
</gene>
<protein>
    <submittedName>
        <fullName evidence="2">Phosphatidylinositol 4-phosphate 5-kinase 1-like</fullName>
    </submittedName>
</protein>
<reference evidence="2 3" key="1">
    <citation type="submission" date="2019-12" db="EMBL/GenBank/DDBJ databases">
        <authorList>
            <person name="Alioto T."/>
            <person name="Alioto T."/>
            <person name="Gomez Garrido J."/>
        </authorList>
    </citation>
    <scope>NUCLEOTIDE SEQUENCE [LARGE SCALE GENOMIC DNA]</scope>
</reference>
<dbReference type="Gramene" id="OE9A022881T1">
    <property type="protein sequence ID" value="OE9A022881C1"/>
    <property type="gene ID" value="OE9A022881"/>
</dbReference>
<proteinExistence type="predicted"/>
<sequence length="395" mass="45043">MSRNYNNWERIVQAVLKIKHYQQLAYASSRGSSSTEYDYDNNNSRSELYDLTRNAADVIEKHLPNGDLYIGTFANNTPHGSRKYLWKDGCMYKCDWRGGKASGKGKFLWPSGATFEGDLKSGRMEGSGTFIGSDGDMYRGSWSTDRKHGYGVKHYNNGDYYEGHWKKNLQEGQGRYVWKNGKGYKGEWKNRMINGRGVLVWNNGNSYDGNWENGIPKDDGVFTWPDGSCYIGCWSKDSCKNSHSNQILNESVNVAIGGSAGKKRSSVDGGMTERCSPRICIWESNGEPGDITYDIIDNIEASMLYRDGLGLDRDEIMQFRRNPCCFIGEVKKPVETISKGQKNYDLILNLQLGIRYSTRKHASIVRDLKQSDFDPMEKFWTRFPQKGSNQFIVHY</sequence>
<accession>A0A8S0T1Y2</accession>
<dbReference type="SMART" id="SM00698">
    <property type="entry name" value="MORN"/>
    <property type="match status" value="7"/>
</dbReference>
<dbReference type="GO" id="GO:0016020">
    <property type="term" value="C:membrane"/>
    <property type="evidence" value="ECO:0007669"/>
    <property type="project" value="UniProtKB-ARBA"/>
</dbReference>
<evidence type="ECO:0000313" key="2">
    <source>
        <dbReference type="EMBL" id="CAA2998334.1"/>
    </source>
</evidence>
<comment type="caution">
    <text evidence="2">The sequence shown here is derived from an EMBL/GenBank/DDBJ whole genome shotgun (WGS) entry which is preliminary data.</text>
</comment>
<evidence type="ECO:0000256" key="1">
    <source>
        <dbReference type="ARBA" id="ARBA00022737"/>
    </source>
</evidence>
<dbReference type="Proteomes" id="UP000594638">
    <property type="component" value="Unassembled WGS sequence"/>
</dbReference>
<dbReference type="Gene3D" id="2.20.110.10">
    <property type="entry name" value="Histone H3 K4-specific methyltransferase SET7/9 N-terminal domain"/>
    <property type="match status" value="3"/>
</dbReference>
<dbReference type="GO" id="GO:0005829">
    <property type="term" value="C:cytosol"/>
    <property type="evidence" value="ECO:0007669"/>
    <property type="project" value="TreeGrafter"/>
</dbReference>
<dbReference type="InterPro" id="IPR003409">
    <property type="entry name" value="MORN"/>
</dbReference>
<keyword evidence="1" id="KW-0677">Repeat</keyword>
<dbReference type="OrthoDB" id="1707155at2759"/>
<dbReference type="PANTHER" id="PTHR43215:SF14">
    <property type="entry name" value="RADIAL SPOKE HEAD 1 HOMOLOG"/>
    <property type="match status" value="1"/>
</dbReference>
<dbReference type="Pfam" id="PF02493">
    <property type="entry name" value="MORN"/>
    <property type="match status" value="7"/>
</dbReference>
<dbReference type="SUPFAM" id="SSF82185">
    <property type="entry name" value="Histone H3 K4-specific methyltransferase SET7/9 N-terminal domain"/>
    <property type="match status" value="2"/>
</dbReference>
<dbReference type="EMBL" id="CACTIH010005589">
    <property type="protein sequence ID" value="CAA2998334.1"/>
    <property type="molecule type" value="Genomic_DNA"/>
</dbReference>
<evidence type="ECO:0000313" key="3">
    <source>
        <dbReference type="Proteomes" id="UP000594638"/>
    </source>
</evidence>